<keyword evidence="1" id="KW-0812">Transmembrane</keyword>
<evidence type="ECO:0000256" key="1">
    <source>
        <dbReference type="SAM" id="Phobius"/>
    </source>
</evidence>
<name>M5RGX6_9BACT</name>
<dbReference type="PATRIC" id="fig|1265738.3.peg.4455"/>
<organism evidence="2 3">
    <name type="scientific">Rhodopirellula maiorica SM1</name>
    <dbReference type="NCBI Taxonomy" id="1265738"/>
    <lineage>
        <taxon>Bacteria</taxon>
        <taxon>Pseudomonadati</taxon>
        <taxon>Planctomycetota</taxon>
        <taxon>Planctomycetia</taxon>
        <taxon>Pirellulales</taxon>
        <taxon>Pirellulaceae</taxon>
        <taxon>Novipirellula</taxon>
    </lineage>
</organism>
<reference evidence="2 3" key="1">
    <citation type="journal article" date="2013" name="Mar. Genomics">
        <title>Expression of sulfatases in Rhodopirellula baltica and the diversity of sulfatases in the genus Rhodopirellula.</title>
        <authorList>
            <person name="Wegner C.E."/>
            <person name="Richter-Heitmann T."/>
            <person name="Klindworth A."/>
            <person name="Klockow C."/>
            <person name="Richter M."/>
            <person name="Achstetter T."/>
            <person name="Glockner F.O."/>
            <person name="Harder J."/>
        </authorList>
    </citation>
    <scope>NUCLEOTIDE SEQUENCE [LARGE SCALE GENOMIC DNA]</scope>
    <source>
        <strain evidence="2 3">SM1</strain>
    </source>
</reference>
<dbReference type="EMBL" id="ANOG01000635">
    <property type="protein sequence ID" value="EMI18633.1"/>
    <property type="molecule type" value="Genomic_DNA"/>
</dbReference>
<feature type="transmembrane region" description="Helical" evidence="1">
    <location>
        <begin position="30"/>
        <end position="52"/>
    </location>
</feature>
<dbReference type="Proteomes" id="UP000011991">
    <property type="component" value="Unassembled WGS sequence"/>
</dbReference>
<keyword evidence="1" id="KW-1133">Transmembrane helix</keyword>
<comment type="caution">
    <text evidence="2">The sequence shown here is derived from an EMBL/GenBank/DDBJ whole genome shotgun (WGS) entry which is preliminary data.</text>
</comment>
<accession>M5RGX6</accession>
<protein>
    <submittedName>
        <fullName evidence="2">Membrane protein</fullName>
    </submittedName>
</protein>
<sequence>MTWSVPRWAFVPPLWQSLCRCVLNGQSIRNICVGTLVSCGVIVIVLKIAVPGLVLPNLWHVIVALPMILLALVFQFGILAVFPPSVTLRPSRLNKSHGQTGVQIKAEQFVAIQLFVHRQDRIRLKLRYRQLDRLHTLVIGVPNSVDLDQLVAMLPISPKIRDARSRSISVADCS</sequence>
<keyword evidence="1" id="KW-0472">Membrane</keyword>
<proteinExistence type="predicted"/>
<keyword evidence="3" id="KW-1185">Reference proteome</keyword>
<evidence type="ECO:0000313" key="3">
    <source>
        <dbReference type="Proteomes" id="UP000011991"/>
    </source>
</evidence>
<evidence type="ECO:0000313" key="2">
    <source>
        <dbReference type="EMBL" id="EMI18633.1"/>
    </source>
</evidence>
<gene>
    <name evidence="2" type="ORF">RMSM_04439</name>
</gene>
<dbReference type="AlphaFoldDB" id="M5RGX6"/>
<feature type="transmembrane region" description="Helical" evidence="1">
    <location>
        <begin position="58"/>
        <end position="82"/>
    </location>
</feature>
<dbReference type="OrthoDB" id="9927338at2"/>